<dbReference type="Proteomes" id="UP000664169">
    <property type="component" value="Unassembled WGS sequence"/>
</dbReference>
<comment type="caution">
    <text evidence="2">The sequence shown here is derived from an EMBL/GenBank/DDBJ whole genome shotgun (WGS) entry which is preliminary data.</text>
</comment>
<feature type="compositionally biased region" description="Low complexity" evidence="1">
    <location>
        <begin position="10"/>
        <end position="25"/>
    </location>
</feature>
<accession>A0A8H3HW68</accession>
<feature type="compositionally biased region" description="Polar residues" evidence="1">
    <location>
        <begin position="230"/>
        <end position="241"/>
    </location>
</feature>
<feature type="compositionally biased region" description="Low complexity" evidence="1">
    <location>
        <begin position="216"/>
        <end position="229"/>
    </location>
</feature>
<reference evidence="2" key="1">
    <citation type="submission" date="2021-03" db="EMBL/GenBank/DDBJ databases">
        <authorList>
            <person name="Tagirdzhanova G."/>
        </authorList>
    </citation>
    <scope>NUCLEOTIDE SEQUENCE</scope>
</reference>
<protein>
    <submittedName>
        <fullName evidence="2">Uncharacterized protein</fullName>
    </submittedName>
</protein>
<feature type="compositionally biased region" description="Low complexity" evidence="1">
    <location>
        <begin position="131"/>
        <end position="142"/>
    </location>
</feature>
<feature type="compositionally biased region" description="Polar residues" evidence="1">
    <location>
        <begin position="607"/>
        <end position="616"/>
    </location>
</feature>
<feature type="compositionally biased region" description="Basic and acidic residues" evidence="1">
    <location>
        <begin position="510"/>
        <end position="523"/>
    </location>
</feature>
<feature type="compositionally biased region" description="Polar residues" evidence="1">
    <location>
        <begin position="466"/>
        <end position="481"/>
    </location>
</feature>
<feature type="region of interest" description="Disordered" evidence="1">
    <location>
        <begin position="1"/>
        <end position="25"/>
    </location>
</feature>
<dbReference type="EMBL" id="CAJPDQ010000002">
    <property type="protein sequence ID" value="CAF9904942.1"/>
    <property type="molecule type" value="Genomic_DNA"/>
</dbReference>
<keyword evidence="3" id="KW-1185">Reference proteome</keyword>
<feature type="region of interest" description="Disordered" evidence="1">
    <location>
        <begin position="105"/>
        <end position="523"/>
    </location>
</feature>
<feature type="compositionally biased region" description="Low complexity" evidence="1">
    <location>
        <begin position="447"/>
        <end position="465"/>
    </location>
</feature>
<organism evidence="2 3">
    <name type="scientific">Gomphillus americanus</name>
    <dbReference type="NCBI Taxonomy" id="1940652"/>
    <lineage>
        <taxon>Eukaryota</taxon>
        <taxon>Fungi</taxon>
        <taxon>Dikarya</taxon>
        <taxon>Ascomycota</taxon>
        <taxon>Pezizomycotina</taxon>
        <taxon>Lecanoromycetes</taxon>
        <taxon>OSLEUM clade</taxon>
        <taxon>Ostropomycetidae</taxon>
        <taxon>Ostropales</taxon>
        <taxon>Graphidaceae</taxon>
        <taxon>Gomphilloideae</taxon>
        <taxon>Gomphillus</taxon>
    </lineage>
</organism>
<dbReference type="AlphaFoldDB" id="A0A8H3HW68"/>
<feature type="compositionally biased region" description="Basic and acidic residues" evidence="1">
    <location>
        <begin position="389"/>
        <end position="405"/>
    </location>
</feature>
<proteinExistence type="predicted"/>
<gene>
    <name evidence="2" type="ORF">GOMPHAMPRED_002993</name>
</gene>
<evidence type="ECO:0000313" key="3">
    <source>
        <dbReference type="Proteomes" id="UP000664169"/>
    </source>
</evidence>
<evidence type="ECO:0000313" key="2">
    <source>
        <dbReference type="EMBL" id="CAF9904942.1"/>
    </source>
</evidence>
<evidence type="ECO:0000256" key="1">
    <source>
        <dbReference type="SAM" id="MobiDB-lite"/>
    </source>
</evidence>
<feature type="compositionally biased region" description="Polar residues" evidence="1">
    <location>
        <begin position="352"/>
        <end position="362"/>
    </location>
</feature>
<sequence length="616" mass="68033">MIKRFGTKLSSKSSGSQSTSSSFTDSILFSSRSSHAAPPKPEFHRQEIPPHTLIELRLACAAIVKETGPTGAELEAILNQTDPLEQYKKEEQHRKDIEKIRLQAARTHATAFPPVRGARERDRLSKSNLGSINVSSTSLISSQPAPKQPSHRPLIPAAPLKNPIESTELESQSLRRPLSRKPVPHKQDERLAKAKSQLEVRIKSGEEAIHQHGRTEASSTSTTRSNTTADNHASTNQTSFAHTPAIDNQRRSLQYPPRSSSQTQIRPDRQNDPGSVASDIDFFAPNPDYEVPSLYHVKGGQSVPSRARSRAGSIKDSIIGGIRDYMQPRSSMDRSSRPQSRQSRTATRDSSKTPSRTSSVTRNSKEWMRNAANSLRRKGSISSMISQRGNDDGDDRGRKKDKTVDLNRQLPPLPGLDSYKEPKKHIAQLLARSKFSSKSTVEPMSPTQDTASTQTASQSDLSTQTITVQTKASPDSASSKQFPRIPFAETFGEDAIDNTRPLSSSKQSKRSTDPLNRHQEDELRRVVREKIQQGGLSKEAFDVQNKNDNLKRAKTVKQNSWELEQMEAGYISTSQGKISHQRGSSVSGSSTKKGFRGRFSKLIGHGPTQSSVIASH</sequence>
<feature type="compositionally biased region" description="Polar residues" evidence="1">
    <location>
        <begin position="434"/>
        <end position="446"/>
    </location>
</feature>
<feature type="region of interest" description="Disordered" evidence="1">
    <location>
        <begin position="573"/>
        <end position="616"/>
    </location>
</feature>
<name>A0A8H3HW68_9LECA</name>
<dbReference type="OrthoDB" id="5430532at2759"/>
<feature type="compositionally biased region" description="Basic and acidic residues" evidence="1">
    <location>
        <begin position="185"/>
        <end position="215"/>
    </location>
</feature>
<feature type="compositionally biased region" description="Polar residues" evidence="1">
    <location>
        <begin position="573"/>
        <end position="582"/>
    </location>
</feature>